<feature type="domain" description="Methyltransferase FkbM" evidence="2">
    <location>
        <begin position="57"/>
        <end position="207"/>
    </location>
</feature>
<dbReference type="OrthoDB" id="4703964at2"/>
<dbReference type="NCBIfam" id="TIGR01444">
    <property type="entry name" value="fkbM_fam"/>
    <property type="match status" value="1"/>
</dbReference>
<dbReference type="Pfam" id="PF05050">
    <property type="entry name" value="Methyltransf_21"/>
    <property type="match status" value="1"/>
</dbReference>
<dbReference type="GO" id="GO:0008168">
    <property type="term" value="F:methyltransferase activity"/>
    <property type="evidence" value="ECO:0007669"/>
    <property type="project" value="UniProtKB-KW"/>
</dbReference>
<dbReference type="PANTHER" id="PTHR34203:SF13">
    <property type="entry name" value="EXPRESSED PROTEIN"/>
    <property type="match status" value="1"/>
</dbReference>
<proteinExistence type="predicted"/>
<dbReference type="GO" id="GO:0032259">
    <property type="term" value="P:methylation"/>
    <property type="evidence" value="ECO:0007669"/>
    <property type="project" value="UniProtKB-KW"/>
</dbReference>
<evidence type="ECO:0000259" key="2">
    <source>
        <dbReference type="Pfam" id="PF05050"/>
    </source>
</evidence>
<evidence type="ECO:0000256" key="1">
    <source>
        <dbReference type="SAM" id="Coils"/>
    </source>
</evidence>
<dbReference type="SUPFAM" id="SSF53335">
    <property type="entry name" value="S-adenosyl-L-methionine-dependent methyltransferases"/>
    <property type="match status" value="1"/>
</dbReference>
<dbReference type="Gene3D" id="3.40.50.150">
    <property type="entry name" value="Vaccinia Virus protein VP39"/>
    <property type="match status" value="1"/>
</dbReference>
<evidence type="ECO:0000313" key="4">
    <source>
        <dbReference type="Proteomes" id="UP000182130"/>
    </source>
</evidence>
<accession>A0A1G8UPH4</accession>
<gene>
    <name evidence="3" type="ORF">SAMN05216555_11249</name>
</gene>
<keyword evidence="3" id="KW-0808">Transferase</keyword>
<dbReference type="InterPro" id="IPR052514">
    <property type="entry name" value="SAM-dependent_MTase"/>
</dbReference>
<name>A0A1G8UPH4_9MICC</name>
<keyword evidence="1" id="KW-0175">Coiled coil</keyword>
<keyword evidence="3" id="KW-0489">Methyltransferase</keyword>
<dbReference type="SUPFAM" id="SSF53756">
    <property type="entry name" value="UDP-Glycosyltransferase/glycogen phosphorylase"/>
    <property type="match status" value="1"/>
</dbReference>
<dbReference type="AlphaFoldDB" id="A0A1G8UPH4"/>
<protein>
    <submittedName>
        <fullName evidence="3">Methyltransferase, FkbM family</fullName>
    </submittedName>
</protein>
<keyword evidence="4" id="KW-1185">Reference proteome</keyword>
<reference evidence="4" key="1">
    <citation type="submission" date="2016-10" db="EMBL/GenBank/DDBJ databases">
        <authorList>
            <person name="Varghese N."/>
            <person name="Submissions S."/>
        </authorList>
    </citation>
    <scope>NUCLEOTIDE SEQUENCE [LARGE SCALE GENOMIC DNA]</scope>
    <source>
        <strain evidence="4">CGMCC 1.10783</strain>
    </source>
</reference>
<organism evidence="3 4">
    <name type="scientific">Arthrobacter cupressi</name>
    <dbReference type="NCBI Taxonomy" id="1045773"/>
    <lineage>
        <taxon>Bacteria</taxon>
        <taxon>Bacillati</taxon>
        <taxon>Actinomycetota</taxon>
        <taxon>Actinomycetes</taxon>
        <taxon>Micrococcales</taxon>
        <taxon>Micrococcaceae</taxon>
        <taxon>Arthrobacter</taxon>
    </lineage>
</organism>
<dbReference type="InterPro" id="IPR029063">
    <property type="entry name" value="SAM-dependent_MTases_sf"/>
</dbReference>
<feature type="coiled-coil region" evidence="1">
    <location>
        <begin position="241"/>
        <end position="268"/>
    </location>
</feature>
<dbReference type="Proteomes" id="UP000182130">
    <property type="component" value="Unassembled WGS sequence"/>
</dbReference>
<dbReference type="InterPro" id="IPR006342">
    <property type="entry name" value="FkbM_mtfrase"/>
</dbReference>
<sequence>MHMKSISFKAHDVDVQISGMEGEYVFNLISRLNAFYEHDLLEKISSIPMRDDGAIIDVGANIGNHTVYFGKFFSNQVFSIEPVQANFQILEANIADNGLSDRVTPILAVAWDSSSNFSMSQSIPSNFGTFKATESTNEQATVPGDTLENLIGDQNIALMKVDVEGSEDSVIRGALPLITKYKPLIVAESHTPEAFRALNELLSPIGYEVLAEGGRSVNYIWAHEESLVGESLAACSHRLLINENRRQFRQVTTQLDALSRRIQTAQVQQNENGKVLAPGEDPANTLPELPTAFENAVERLSLAFESARAKAEAGNEQLITSAERINVDVSKIGSQVSDKLDDLSRNLDSLSASIQTRSVEIAEKELLLVEADLRSQLKSVGEQLDKALDDRFDFERRSAVWESAYSELANRWEESAPGRISADAAIKTVRQLAHKTSADPLNHTRLSTPVHELRKPAGSRQDSVRIGIASMRGREDGLSTVLRILSPQADEIFVYLNGMEAIPGALPQFKNIKYFTGPDYGDRAKFLFLRDFEGYYLTCDDDIEYPDFYVDYLIQGIERYGRKAVVGWHGSIFTEDFEDYYNSKYRQVLSFSTLRGKDTPVHLLGTGIAGFHTSTIQIEFSDFEYPNMADAFLARKAQNQKVPMIVLRHERGWAIPIDREAPSISNVSLGKSQGEKTLDVRSLVSKLVKDHGRWETYTAEEATSREELKVAIIGRTDKERWKKGGILKSCHLTASQLRVYGADVNLQDIETGDPIHLGGSKVDLVMIYVGDPERPDFSKVEEIVEHHAKAGRTVVINLSVNEKPSRYRSIRSKLLDWESSFGRRVYLMVFTESMQSHPELATVAHLVVTVPKTLLLPASPSVTFHNSSGIFVGDIAKLSDDSLMSRPASEWLAAIRRSVPEAKIIAVRQYQPKYKVDLDIDEVWPFLREDFAARLSTVRAMVTPIKYATFEMVPVEVASLGVPVFYQNMPQSLSEYLGLAGIRIDTPGDLEEVLPIVYRDEMVWRSQSRAGRHRALSEDIQSTSGQMYMQLRRLISRTQ</sequence>
<evidence type="ECO:0000313" key="3">
    <source>
        <dbReference type="EMBL" id="SDJ55015.1"/>
    </source>
</evidence>
<dbReference type="EMBL" id="FNEI01000012">
    <property type="protein sequence ID" value="SDJ55015.1"/>
    <property type="molecule type" value="Genomic_DNA"/>
</dbReference>
<dbReference type="STRING" id="1045773.SAMN05216555_11249"/>
<dbReference type="PANTHER" id="PTHR34203">
    <property type="entry name" value="METHYLTRANSFERASE, FKBM FAMILY PROTEIN"/>
    <property type="match status" value="1"/>
</dbReference>